<protein>
    <submittedName>
        <fullName evidence="2">Calcineurin-like phosphoesterase</fullName>
    </submittedName>
</protein>
<evidence type="ECO:0000313" key="2">
    <source>
        <dbReference type="EMBL" id="TNJ28978.1"/>
    </source>
</evidence>
<comment type="caution">
    <text evidence="2">The sequence shown here is derived from an EMBL/GenBank/DDBJ whole genome shotgun (WGS) entry which is preliminary data.</text>
</comment>
<name>A0A4Z1SZU2_GIAMU</name>
<dbReference type="VEuPathDB" id="GiardiaDB:GMRT_11848"/>
<organism evidence="2 3">
    <name type="scientific">Giardia muris</name>
    <dbReference type="NCBI Taxonomy" id="5742"/>
    <lineage>
        <taxon>Eukaryota</taxon>
        <taxon>Metamonada</taxon>
        <taxon>Diplomonadida</taxon>
        <taxon>Hexamitidae</taxon>
        <taxon>Giardiinae</taxon>
        <taxon>Giardia</taxon>
    </lineage>
</organism>
<dbReference type="SUPFAM" id="SSF56300">
    <property type="entry name" value="Metallo-dependent phosphatases"/>
    <property type="match status" value="1"/>
</dbReference>
<evidence type="ECO:0000313" key="3">
    <source>
        <dbReference type="Proteomes" id="UP000315496"/>
    </source>
</evidence>
<keyword evidence="3" id="KW-1185">Reference proteome</keyword>
<dbReference type="Proteomes" id="UP000315496">
    <property type="component" value="Chromosome 2"/>
</dbReference>
<accession>A0A4Z1SZU2</accession>
<dbReference type="CDD" id="cd00838">
    <property type="entry name" value="MPP_superfamily"/>
    <property type="match status" value="1"/>
</dbReference>
<feature type="domain" description="Calcineurin-like phosphoesterase" evidence="1">
    <location>
        <begin position="1"/>
        <end position="93"/>
    </location>
</feature>
<dbReference type="InterPro" id="IPR029052">
    <property type="entry name" value="Metallo-depent_PP-like"/>
</dbReference>
<dbReference type="InterPro" id="IPR004843">
    <property type="entry name" value="Calcineurin-like_PHP"/>
</dbReference>
<proteinExistence type="predicted"/>
<reference evidence="2 3" key="1">
    <citation type="submission" date="2019-05" db="EMBL/GenBank/DDBJ databases">
        <title>The compact genome of Giardia muris reveals important steps in the evolution of intestinal protozoan parasites.</title>
        <authorList>
            <person name="Xu F."/>
            <person name="Jimenez-Gonzalez A."/>
            <person name="Einarsson E."/>
            <person name="Astvaldsson A."/>
            <person name="Peirasmaki D."/>
            <person name="Eckmann L."/>
            <person name="Andersson J.O."/>
            <person name="Svard S.G."/>
            <person name="Jerlstrom-Hultqvist J."/>
        </authorList>
    </citation>
    <scope>NUCLEOTIDE SEQUENCE [LARGE SCALE GENOMIC DNA]</scope>
    <source>
        <strain evidence="2 3">Roberts-Thomson</strain>
    </source>
</reference>
<dbReference type="EMBL" id="VDLU01000002">
    <property type="protein sequence ID" value="TNJ28978.1"/>
    <property type="molecule type" value="Genomic_DNA"/>
</dbReference>
<evidence type="ECO:0000259" key="1">
    <source>
        <dbReference type="Pfam" id="PF00149"/>
    </source>
</evidence>
<dbReference type="OrthoDB" id="10248620at2759"/>
<dbReference type="GO" id="GO:0016787">
    <property type="term" value="F:hydrolase activity"/>
    <property type="evidence" value="ECO:0007669"/>
    <property type="project" value="InterPro"/>
</dbReference>
<dbReference type="Pfam" id="PF00149">
    <property type="entry name" value="Metallophos"/>
    <property type="match status" value="1"/>
</dbReference>
<gene>
    <name evidence="2" type="ORF">GMRT_11848</name>
</gene>
<dbReference type="Gene3D" id="3.60.21.10">
    <property type="match status" value="2"/>
</dbReference>
<sequence length="472" mass="53626">MRLLLCGDIHGNEQQLSALVEYTWGHQVDVLIYLGDLSPNRFMYDTPPRADQYVRSVVFPYLLAARARYKFVMPGNTDFHMNTNTYEKEFQDPRNGSFEFLRHGIRVIEDKVAIFLSCYTPLSPHVLKDAECVDIRSDLSFKGQSCPYLKSAEYTTRVIEQHSLCPTCGEDIFSRQGRPCLCSNKGFDSIASQKVTSPPRKGRHLTHSMTHRERILTRGIISTSMTKESDEFIMGGDTLAYMKAYFCDIDLRDTADHPEWFQRQQLTTLYEKAALSILGYYGLCGTSPYVETLTSTPSDFPESMDTKYVHPHDILSTPMKKRQQIPLNIWATHGPAYNTTSDRLLSGDHCGSKGFRYLLDILPSKCMPQVHVTGHIHETARDGTYSSEIAFEKEDGVTTTHFLALGSEGITIPHCKKFSFILLDVSDSTGDIISFERITLPVELYRDAEDASRLFRQSLAKILRRESLNSNE</sequence>
<dbReference type="AlphaFoldDB" id="A0A4Z1SZU2"/>